<dbReference type="EMBL" id="DVFZ01000102">
    <property type="protein sequence ID" value="HIQ83532.1"/>
    <property type="molecule type" value="Genomic_DNA"/>
</dbReference>
<dbReference type="GO" id="GO:0008206">
    <property type="term" value="P:bile acid metabolic process"/>
    <property type="evidence" value="ECO:0007669"/>
    <property type="project" value="UniProtKB-ARBA"/>
</dbReference>
<accession>A0A9D0ZN11</accession>
<dbReference type="PRINTS" id="PR00080">
    <property type="entry name" value="SDRFAMILY"/>
</dbReference>
<dbReference type="PANTHER" id="PTHR48107:SF16">
    <property type="entry name" value="NADPH-DEPENDENT ALDEHYDE REDUCTASE 1, CHLOROPLASTIC"/>
    <property type="match status" value="1"/>
</dbReference>
<protein>
    <submittedName>
        <fullName evidence="4">SDR family oxidoreductase</fullName>
    </submittedName>
</protein>
<evidence type="ECO:0000256" key="3">
    <source>
        <dbReference type="SAM" id="MobiDB-lite"/>
    </source>
</evidence>
<gene>
    <name evidence="4" type="ORF">IAA52_10585</name>
</gene>
<dbReference type="PANTHER" id="PTHR48107">
    <property type="entry name" value="NADPH-DEPENDENT ALDEHYDE REDUCTASE-LIKE PROTEIN, CHLOROPLASTIC-RELATED"/>
    <property type="match status" value="1"/>
</dbReference>
<dbReference type="Pfam" id="PF13561">
    <property type="entry name" value="adh_short_C2"/>
    <property type="match status" value="1"/>
</dbReference>
<dbReference type="AlphaFoldDB" id="A0A9D0ZN11"/>
<dbReference type="PROSITE" id="PS00061">
    <property type="entry name" value="ADH_SHORT"/>
    <property type="match status" value="1"/>
</dbReference>
<dbReference type="InterPro" id="IPR036291">
    <property type="entry name" value="NAD(P)-bd_dom_sf"/>
</dbReference>
<proteinExistence type="inferred from homology"/>
<evidence type="ECO:0000313" key="5">
    <source>
        <dbReference type="Proteomes" id="UP000824260"/>
    </source>
</evidence>
<comment type="caution">
    <text evidence="4">The sequence shown here is derived from an EMBL/GenBank/DDBJ whole genome shotgun (WGS) entry which is preliminary data.</text>
</comment>
<dbReference type="FunFam" id="3.40.50.720:FF:000084">
    <property type="entry name" value="Short-chain dehydrogenase reductase"/>
    <property type="match status" value="1"/>
</dbReference>
<keyword evidence="2" id="KW-0560">Oxidoreductase</keyword>
<sequence length="286" mass="30944">MQATKSPTFPQQHQAQQPGTEAQMNPRPQYDNANYRPAGKMAGMRALITGGDSGIGRSVALYYAKEGADIALLYLNEHQDAHQIQQDIEALGRKCHCFPVDLKDEEQAMATVEKAIQKLGGLNVLVNNAGVQYPQNSILDITREQLLHTFESNIFSCFFVTKAALPHLSKGASIINTASITAFEGHQTLIDYSATKGAMVSFTRSMALSLMEQGIRVNAVAPGPVWTPLIVSSFSPEEVGTFGSTAPMRHAAQPCELAPVYVYLACEDSSNVSGQIFHVNSGTVIN</sequence>
<dbReference type="Gene3D" id="3.40.50.720">
    <property type="entry name" value="NAD(P)-binding Rossmann-like Domain"/>
    <property type="match status" value="1"/>
</dbReference>
<comment type="similarity">
    <text evidence="1">Belongs to the short-chain dehydrogenases/reductases (SDR) family.</text>
</comment>
<evidence type="ECO:0000256" key="1">
    <source>
        <dbReference type="ARBA" id="ARBA00006484"/>
    </source>
</evidence>
<dbReference type="PRINTS" id="PR00081">
    <property type="entry name" value="GDHRDH"/>
</dbReference>
<reference evidence="4" key="2">
    <citation type="journal article" date="2021" name="PeerJ">
        <title>Extensive microbial diversity within the chicken gut microbiome revealed by metagenomics and culture.</title>
        <authorList>
            <person name="Gilroy R."/>
            <person name="Ravi A."/>
            <person name="Getino M."/>
            <person name="Pursley I."/>
            <person name="Horton D.L."/>
            <person name="Alikhan N.F."/>
            <person name="Baker D."/>
            <person name="Gharbi K."/>
            <person name="Hall N."/>
            <person name="Watson M."/>
            <person name="Adriaenssens E.M."/>
            <person name="Foster-Nyarko E."/>
            <person name="Jarju S."/>
            <person name="Secka A."/>
            <person name="Antonio M."/>
            <person name="Oren A."/>
            <person name="Chaudhuri R.R."/>
            <person name="La Ragione R."/>
            <person name="Hildebrand F."/>
            <person name="Pallen M.J."/>
        </authorList>
    </citation>
    <scope>NUCLEOTIDE SEQUENCE</scope>
    <source>
        <strain evidence="4">ChiSjej6B24-2974</strain>
    </source>
</reference>
<evidence type="ECO:0000313" key="4">
    <source>
        <dbReference type="EMBL" id="HIQ83532.1"/>
    </source>
</evidence>
<name>A0A9D0ZN11_9FIRM</name>
<dbReference type="GO" id="GO:0016614">
    <property type="term" value="F:oxidoreductase activity, acting on CH-OH group of donors"/>
    <property type="evidence" value="ECO:0007669"/>
    <property type="project" value="UniProtKB-ARBA"/>
</dbReference>
<feature type="region of interest" description="Disordered" evidence="3">
    <location>
        <begin position="1"/>
        <end position="36"/>
    </location>
</feature>
<feature type="compositionally biased region" description="Polar residues" evidence="3">
    <location>
        <begin position="1"/>
        <end position="23"/>
    </location>
</feature>
<dbReference type="Proteomes" id="UP000824260">
    <property type="component" value="Unassembled WGS sequence"/>
</dbReference>
<reference evidence="4" key="1">
    <citation type="submission" date="2020-10" db="EMBL/GenBank/DDBJ databases">
        <authorList>
            <person name="Gilroy R."/>
        </authorList>
    </citation>
    <scope>NUCLEOTIDE SEQUENCE</scope>
    <source>
        <strain evidence="4">ChiSjej6B24-2974</strain>
    </source>
</reference>
<dbReference type="SUPFAM" id="SSF51735">
    <property type="entry name" value="NAD(P)-binding Rossmann-fold domains"/>
    <property type="match status" value="1"/>
</dbReference>
<evidence type="ECO:0000256" key="2">
    <source>
        <dbReference type="ARBA" id="ARBA00023002"/>
    </source>
</evidence>
<organism evidence="4 5">
    <name type="scientific">Candidatus Pullichristensenella stercorigallinarum</name>
    <dbReference type="NCBI Taxonomy" id="2840909"/>
    <lineage>
        <taxon>Bacteria</taxon>
        <taxon>Bacillati</taxon>
        <taxon>Bacillota</taxon>
        <taxon>Clostridia</taxon>
        <taxon>Candidatus Pullichristensenella</taxon>
    </lineage>
</organism>
<dbReference type="InterPro" id="IPR020904">
    <property type="entry name" value="Sc_DH/Rdtase_CS"/>
</dbReference>
<dbReference type="InterPro" id="IPR002347">
    <property type="entry name" value="SDR_fam"/>
</dbReference>